<keyword evidence="1" id="KW-0472">Membrane</keyword>
<evidence type="ECO:0000256" key="1">
    <source>
        <dbReference type="SAM" id="Phobius"/>
    </source>
</evidence>
<keyword evidence="3" id="KW-1185">Reference proteome</keyword>
<reference evidence="3" key="1">
    <citation type="submission" date="2016-10" db="EMBL/GenBank/DDBJ databases">
        <authorList>
            <person name="Varghese N."/>
            <person name="Submissions S."/>
        </authorList>
    </citation>
    <scope>NUCLEOTIDE SEQUENCE [LARGE SCALE GENOMIC DNA]</scope>
    <source>
        <strain evidence="3">DSM 22251</strain>
    </source>
</reference>
<keyword evidence="1" id="KW-1133">Transmembrane helix</keyword>
<name>A0A1I3JL86_9FLAO</name>
<sequence>MFLEMALRRTSLRVSISFLNYTNVINSIIFINVLIIVDKKQPISFGLTN</sequence>
<dbReference type="AlphaFoldDB" id="A0A1I3JL86"/>
<keyword evidence="1" id="KW-0812">Transmembrane</keyword>
<accession>A0A1I3JL86</accession>
<evidence type="ECO:0000313" key="2">
    <source>
        <dbReference type="EMBL" id="SFI61027.1"/>
    </source>
</evidence>
<feature type="transmembrane region" description="Helical" evidence="1">
    <location>
        <begin position="12"/>
        <end position="37"/>
    </location>
</feature>
<dbReference type="EMBL" id="FORQ01000001">
    <property type="protein sequence ID" value="SFI61027.1"/>
    <property type="molecule type" value="Genomic_DNA"/>
</dbReference>
<evidence type="ECO:0000313" key="3">
    <source>
        <dbReference type="Proteomes" id="UP000242560"/>
    </source>
</evidence>
<proteinExistence type="predicted"/>
<gene>
    <name evidence="2" type="ORF">SAMN05421638_0248</name>
</gene>
<organism evidence="2 3">
    <name type="scientific">Kaistella treverensis</name>
    <dbReference type="NCBI Taxonomy" id="631455"/>
    <lineage>
        <taxon>Bacteria</taxon>
        <taxon>Pseudomonadati</taxon>
        <taxon>Bacteroidota</taxon>
        <taxon>Flavobacteriia</taxon>
        <taxon>Flavobacteriales</taxon>
        <taxon>Weeksellaceae</taxon>
        <taxon>Chryseobacterium group</taxon>
        <taxon>Kaistella</taxon>
    </lineage>
</organism>
<dbReference type="Proteomes" id="UP000242560">
    <property type="component" value="Unassembled WGS sequence"/>
</dbReference>
<protein>
    <submittedName>
        <fullName evidence="2">Uncharacterized protein</fullName>
    </submittedName>
</protein>